<evidence type="ECO:0000256" key="3">
    <source>
        <dbReference type="ARBA" id="ARBA00022448"/>
    </source>
</evidence>
<keyword evidence="5 11" id="KW-0812">Transmembrane</keyword>
<organism evidence="13 14">
    <name type="scientific">Alloscardovia venturai</name>
    <dbReference type="NCBI Taxonomy" id="1769421"/>
    <lineage>
        <taxon>Bacteria</taxon>
        <taxon>Bacillati</taxon>
        <taxon>Actinomycetota</taxon>
        <taxon>Actinomycetes</taxon>
        <taxon>Bifidobacteriales</taxon>
        <taxon>Bifidobacteriaceae</taxon>
        <taxon>Alloscardovia</taxon>
    </lineage>
</organism>
<dbReference type="RefSeq" id="WP_377939176.1">
    <property type="nucleotide sequence ID" value="NZ_JBHTHQ010000021.1"/>
</dbReference>
<dbReference type="Proteomes" id="UP001597036">
    <property type="component" value="Unassembled WGS sequence"/>
</dbReference>
<keyword evidence="8 11" id="KW-0406">Ion transport</keyword>
<evidence type="ECO:0000256" key="5">
    <source>
        <dbReference type="ARBA" id="ARBA00022692"/>
    </source>
</evidence>
<keyword evidence="11" id="KW-1003">Cell membrane</keyword>
<dbReference type="InterPro" id="IPR000568">
    <property type="entry name" value="ATP_synth_F0_asu"/>
</dbReference>
<evidence type="ECO:0000256" key="8">
    <source>
        <dbReference type="ARBA" id="ARBA00023065"/>
    </source>
</evidence>
<keyword evidence="4 11" id="KW-0138">CF(0)</keyword>
<dbReference type="PROSITE" id="PS00449">
    <property type="entry name" value="ATPASE_A"/>
    <property type="match status" value="1"/>
</dbReference>
<evidence type="ECO:0000256" key="6">
    <source>
        <dbReference type="ARBA" id="ARBA00022781"/>
    </source>
</evidence>
<feature type="transmembrane region" description="Helical" evidence="11">
    <location>
        <begin position="103"/>
        <end position="124"/>
    </location>
</feature>
<evidence type="ECO:0000256" key="1">
    <source>
        <dbReference type="ARBA" id="ARBA00004141"/>
    </source>
</evidence>
<feature type="transmembrane region" description="Helical" evidence="11">
    <location>
        <begin position="199"/>
        <end position="222"/>
    </location>
</feature>
<dbReference type="InterPro" id="IPR045083">
    <property type="entry name" value="ATP_synth_F0_asu_bact/mt"/>
</dbReference>
<evidence type="ECO:0000313" key="14">
    <source>
        <dbReference type="Proteomes" id="UP001597036"/>
    </source>
</evidence>
<dbReference type="PANTHER" id="PTHR11410:SF0">
    <property type="entry name" value="ATP SYNTHASE SUBUNIT A"/>
    <property type="match status" value="1"/>
</dbReference>
<evidence type="ECO:0000313" key="13">
    <source>
        <dbReference type="EMBL" id="MFD0705491.1"/>
    </source>
</evidence>
<comment type="similarity">
    <text evidence="2 11 12">Belongs to the ATPase A chain family.</text>
</comment>
<dbReference type="HAMAP" id="MF_01393">
    <property type="entry name" value="ATP_synth_a_bact"/>
    <property type="match status" value="1"/>
</dbReference>
<comment type="function">
    <text evidence="11 12">Key component of the proton channel; it plays a direct role in the translocation of protons across the membrane.</text>
</comment>
<sequence>MGLAHTFALGLSVLASENEPELPSLEDFLPPEILFAGTPFAMNRIIFVRCIATVAILLILGITAARAKVMKPSKWQLAIEWLIEFVQNQIVYPIMGELKGKRYLPMITTMFLSILVFNLCGVIPGANIAATATVMMPLAFALWTMAQYWIAGIRAHGIWGYLKEELFPAGVPWPVYILLTPIKLLEIVIIQPFSLTLRLFANMISGHLLVAIMLAMTDFYLLKTPSMGLHFVGPLWFIGGFALTGFEMFVAALQAFIFSILTCVYINQSLGEE</sequence>
<dbReference type="Pfam" id="PF00119">
    <property type="entry name" value="ATP-synt_A"/>
    <property type="match status" value="1"/>
</dbReference>
<accession>A0ABW2Y6W1</accession>
<dbReference type="NCBIfam" id="TIGR01131">
    <property type="entry name" value="ATP_synt_6_or_A"/>
    <property type="match status" value="1"/>
</dbReference>
<keyword evidence="14" id="KW-1185">Reference proteome</keyword>
<feature type="transmembrane region" description="Helical" evidence="11">
    <location>
        <begin position="234"/>
        <end position="267"/>
    </location>
</feature>
<reference evidence="14" key="1">
    <citation type="journal article" date="2019" name="Int. J. Syst. Evol. Microbiol.">
        <title>The Global Catalogue of Microorganisms (GCM) 10K type strain sequencing project: providing services to taxonomists for standard genome sequencing and annotation.</title>
        <authorList>
            <consortium name="The Broad Institute Genomics Platform"/>
            <consortium name="The Broad Institute Genome Sequencing Center for Infectious Disease"/>
            <person name="Wu L."/>
            <person name="Ma J."/>
        </authorList>
    </citation>
    <scope>NUCLEOTIDE SEQUENCE [LARGE SCALE GENOMIC DNA]</scope>
    <source>
        <strain evidence="14">CCM 8604</strain>
    </source>
</reference>
<keyword evidence="6 11" id="KW-0375">Hydrogen ion transport</keyword>
<feature type="transmembrane region" description="Helical" evidence="11">
    <location>
        <begin position="171"/>
        <end position="193"/>
    </location>
</feature>
<dbReference type="PANTHER" id="PTHR11410">
    <property type="entry name" value="ATP SYNTHASE SUBUNIT A"/>
    <property type="match status" value="1"/>
</dbReference>
<gene>
    <name evidence="11 13" type="primary">atpB</name>
    <name evidence="13" type="ORF">ACFQY8_07025</name>
</gene>
<evidence type="ECO:0000256" key="2">
    <source>
        <dbReference type="ARBA" id="ARBA00006810"/>
    </source>
</evidence>
<evidence type="ECO:0000256" key="7">
    <source>
        <dbReference type="ARBA" id="ARBA00022989"/>
    </source>
</evidence>
<dbReference type="CDD" id="cd00310">
    <property type="entry name" value="ATP-synt_Fo_a_6"/>
    <property type="match status" value="1"/>
</dbReference>
<evidence type="ECO:0000256" key="4">
    <source>
        <dbReference type="ARBA" id="ARBA00022547"/>
    </source>
</evidence>
<dbReference type="SUPFAM" id="SSF81336">
    <property type="entry name" value="F1F0 ATP synthase subunit A"/>
    <property type="match status" value="1"/>
</dbReference>
<feature type="transmembrane region" description="Helical" evidence="11">
    <location>
        <begin position="45"/>
        <end position="65"/>
    </location>
</feature>
<proteinExistence type="inferred from homology"/>
<keyword evidence="7 11" id="KW-1133">Transmembrane helix</keyword>
<keyword evidence="3 11" id="KW-0813">Transport</keyword>
<protein>
    <recommendedName>
        <fullName evidence="11 12">ATP synthase subunit a</fullName>
    </recommendedName>
    <alternativeName>
        <fullName evidence="11">ATP synthase F0 sector subunit a</fullName>
    </alternativeName>
    <alternativeName>
        <fullName evidence="11">F-ATPase subunit 6</fullName>
    </alternativeName>
</protein>
<comment type="caution">
    <text evidence="13">The sequence shown here is derived from an EMBL/GenBank/DDBJ whole genome shotgun (WGS) entry which is preliminary data.</text>
</comment>
<evidence type="ECO:0000256" key="10">
    <source>
        <dbReference type="ARBA" id="ARBA00023310"/>
    </source>
</evidence>
<evidence type="ECO:0000256" key="9">
    <source>
        <dbReference type="ARBA" id="ARBA00023136"/>
    </source>
</evidence>
<evidence type="ECO:0000256" key="12">
    <source>
        <dbReference type="RuleBase" id="RU000483"/>
    </source>
</evidence>
<evidence type="ECO:0000256" key="11">
    <source>
        <dbReference type="HAMAP-Rule" id="MF_01393"/>
    </source>
</evidence>
<feature type="transmembrane region" description="Helical" evidence="11">
    <location>
        <begin position="130"/>
        <end position="150"/>
    </location>
</feature>
<dbReference type="InterPro" id="IPR035908">
    <property type="entry name" value="F0_ATP_A_sf"/>
</dbReference>
<name>A0ABW2Y6W1_9BIFI</name>
<dbReference type="PRINTS" id="PR00123">
    <property type="entry name" value="ATPASEA"/>
</dbReference>
<comment type="subcellular location">
    <subcellularLocation>
        <location evidence="11 12">Cell membrane</location>
        <topology evidence="11 12">Multi-pass membrane protein</topology>
    </subcellularLocation>
    <subcellularLocation>
        <location evidence="1">Membrane</location>
        <topology evidence="1">Multi-pass membrane protein</topology>
    </subcellularLocation>
</comment>
<dbReference type="EMBL" id="JBHTHQ010000021">
    <property type="protein sequence ID" value="MFD0705491.1"/>
    <property type="molecule type" value="Genomic_DNA"/>
</dbReference>
<dbReference type="InterPro" id="IPR023011">
    <property type="entry name" value="ATP_synth_F0_asu_AS"/>
</dbReference>
<keyword evidence="9 11" id="KW-0472">Membrane</keyword>
<dbReference type="Gene3D" id="1.20.120.220">
    <property type="entry name" value="ATP synthase, F0 complex, subunit A"/>
    <property type="match status" value="1"/>
</dbReference>
<keyword evidence="10 11" id="KW-0066">ATP synthesis</keyword>